<evidence type="ECO:0000256" key="4">
    <source>
        <dbReference type="ARBA" id="ARBA00022989"/>
    </source>
</evidence>
<dbReference type="PANTHER" id="PTHR35007">
    <property type="entry name" value="INTEGRAL MEMBRANE PROTEIN-RELATED"/>
    <property type="match status" value="1"/>
</dbReference>
<evidence type="ECO:0000256" key="1">
    <source>
        <dbReference type="ARBA" id="ARBA00004651"/>
    </source>
</evidence>
<evidence type="ECO:0000256" key="6">
    <source>
        <dbReference type="SAM" id="Phobius"/>
    </source>
</evidence>
<dbReference type="Proteomes" id="UP001084197">
    <property type="component" value="Unassembled WGS sequence"/>
</dbReference>
<evidence type="ECO:0000256" key="5">
    <source>
        <dbReference type="ARBA" id="ARBA00023136"/>
    </source>
</evidence>
<comment type="caution">
    <text evidence="8">The sequence shown here is derived from an EMBL/GenBank/DDBJ whole genome shotgun (WGS) entry which is preliminary data.</text>
</comment>
<gene>
    <name evidence="8" type="ORF">OWO01_07905</name>
</gene>
<evidence type="ECO:0000313" key="8">
    <source>
        <dbReference type="EMBL" id="MCZ0703132.1"/>
    </source>
</evidence>
<evidence type="ECO:0000256" key="3">
    <source>
        <dbReference type="ARBA" id="ARBA00022692"/>
    </source>
</evidence>
<sequence length="298" mass="34242">MEIIIIAIAVVLILGIIFFIQDRKQKKQLTDEEREDQPVKQQEESQKGKGLLDYSTYTYSIQEYVLTFVMSGSLLALISYVFYRNIILSILFVSFAFFYTKLRKKTLILKRKQELSKQFQQALYSLSSSLSAGRSIENALIEVVNDLNLLYPDPDTLIIKELGYINKRVANREPIERPLQDFADRADLEDIRNFTDVFTTCKRTGGDLVEVIRRTSHMIGDKVEIDQEISVMIAQKKFESTAISLAPIFMVAFLSYSSPDYVAPLYSWADLGPIVMTICLGITFFSFWISRKIMNIKV</sequence>
<keyword evidence="2" id="KW-1003">Cell membrane</keyword>
<organism evidence="8 9">
    <name type="scientific">Natronobacillus azotifigens</name>
    <dbReference type="NCBI Taxonomy" id="472978"/>
    <lineage>
        <taxon>Bacteria</taxon>
        <taxon>Bacillati</taxon>
        <taxon>Bacillota</taxon>
        <taxon>Bacilli</taxon>
        <taxon>Bacillales</taxon>
        <taxon>Bacillaceae</taxon>
        <taxon>Natronobacillus</taxon>
    </lineage>
</organism>
<protein>
    <submittedName>
        <fullName evidence="8">Type II secretion system F family protein</fullName>
    </submittedName>
</protein>
<accession>A0A9J6RCV7</accession>
<dbReference type="GO" id="GO:0005886">
    <property type="term" value="C:plasma membrane"/>
    <property type="evidence" value="ECO:0007669"/>
    <property type="project" value="UniProtKB-SubCell"/>
</dbReference>
<dbReference type="PANTHER" id="PTHR35007:SF1">
    <property type="entry name" value="PILUS ASSEMBLY PROTEIN"/>
    <property type="match status" value="1"/>
</dbReference>
<keyword evidence="9" id="KW-1185">Reference proteome</keyword>
<feature type="transmembrane region" description="Helical" evidence="6">
    <location>
        <begin position="86"/>
        <end position="102"/>
    </location>
</feature>
<feature type="domain" description="Type II secretion system protein GspF" evidence="7">
    <location>
        <begin position="123"/>
        <end position="254"/>
    </location>
</feature>
<dbReference type="InterPro" id="IPR018076">
    <property type="entry name" value="T2SS_GspF_dom"/>
</dbReference>
<dbReference type="RefSeq" id="WP_268779903.1">
    <property type="nucleotide sequence ID" value="NZ_JAPRAT010000013.1"/>
</dbReference>
<name>A0A9J6RCV7_9BACI</name>
<keyword evidence="4 6" id="KW-1133">Transmembrane helix</keyword>
<feature type="transmembrane region" description="Helical" evidence="6">
    <location>
        <begin position="242"/>
        <end position="259"/>
    </location>
</feature>
<keyword evidence="5 6" id="KW-0472">Membrane</keyword>
<reference evidence="8" key="1">
    <citation type="submission" date="2022-11" db="EMBL/GenBank/DDBJ databases">
        <title>WGS of Natronobacillus azotifigens 24KS-1, an anaerobic diazotrophic haloalkaliphile from soda-rich habitats.</title>
        <authorList>
            <person name="Sorokin D.Y."/>
            <person name="Merkel A.Y."/>
        </authorList>
    </citation>
    <scope>NUCLEOTIDE SEQUENCE</scope>
    <source>
        <strain evidence="8">24KS-1</strain>
    </source>
</reference>
<evidence type="ECO:0000313" key="9">
    <source>
        <dbReference type="Proteomes" id="UP001084197"/>
    </source>
</evidence>
<keyword evidence="3 6" id="KW-0812">Transmembrane</keyword>
<dbReference type="EMBL" id="JAPRAT010000013">
    <property type="protein sequence ID" value="MCZ0703132.1"/>
    <property type="molecule type" value="Genomic_DNA"/>
</dbReference>
<evidence type="ECO:0000259" key="7">
    <source>
        <dbReference type="Pfam" id="PF00482"/>
    </source>
</evidence>
<feature type="transmembrane region" description="Helical" evidence="6">
    <location>
        <begin position="271"/>
        <end position="289"/>
    </location>
</feature>
<dbReference type="Pfam" id="PF00482">
    <property type="entry name" value="T2SSF"/>
    <property type="match status" value="1"/>
</dbReference>
<dbReference type="AlphaFoldDB" id="A0A9J6RCV7"/>
<evidence type="ECO:0000256" key="2">
    <source>
        <dbReference type="ARBA" id="ARBA00022475"/>
    </source>
</evidence>
<comment type="subcellular location">
    <subcellularLocation>
        <location evidence="1">Cell membrane</location>
        <topology evidence="1">Multi-pass membrane protein</topology>
    </subcellularLocation>
</comment>
<proteinExistence type="predicted"/>
<feature type="transmembrane region" description="Helical" evidence="6">
    <location>
        <begin position="6"/>
        <end position="21"/>
    </location>
</feature>